<evidence type="ECO:0000256" key="1">
    <source>
        <dbReference type="ARBA" id="ARBA00022490"/>
    </source>
</evidence>
<dbReference type="SUPFAM" id="SSF47323">
    <property type="entry name" value="Anticodon-binding domain of a subclass of class I aminoacyl-tRNA synthetases"/>
    <property type="match status" value="2"/>
</dbReference>
<keyword evidence="15" id="KW-1185">Reference proteome</keyword>
<name>A0ABZ0QRF5_9FIRM</name>
<gene>
    <name evidence="9" type="primary">valS</name>
    <name evidence="14" type="ORF">Q5761_11480</name>
</gene>
<dbReference type="InterPro" id="IPR037118">
    <property type="entry name" value="Val-tRNA_synth_C_sf"/>
</dbReference>
<keyword evidence="2 9" id="KW-0436">Ligase</keyword>
<dbReference type="HAMAP" id="MF_02004">
    <property type="entry name" value="Val_tRNA_synth_type1"/>
    <property type="match status" value="1"/>
</dbReference>
<evidence type="ECO:0000259" key="12">
    <source>
        <dbReference type="Pfam" id="PF08264"/>
    </source>
</evidence>
<comment type="function">
    <text evidence="9">Catalyzes the attachment of valine to tRNA(Val). As ValRS can inadvertently accommodate and process structurally similar amino acids such as threonine, to avoid such errors, it has a 'posttransfer' editing activity that hydrolyzes mischarged Thr-tRNA(Val) in a tRNA-dependent manner.</text>
</comment>
<dbReference type="Pfam" id="PF00133">
    <property type="entry name" value="tRNA-synt_1"/>
    <property type="match status" value="1"/>
</dbReference>
<evidence type="ECO:0000256" key="6">
    <source>
        <dbReference type="ARBA" id="ARBA00023054"/>
    </source>
</evidence>
<dbReference type="InterPro" id="IPR019499">
    <property type="entry name" value="Val-tRNA_synth_tRNA-bd"/>
</dbReference>
<dbReference type="GO" id="GO:0004832">
    <property type="term" value="F:valine-tRNA ligase activity"/>
    <property type="evidence" value="ECO:0007669"/>
    <property type="project" value="UniProtKB-EC"/>
</dbReference>
<dbReference type="Gene3D" id="3.90.740.10">
    <property type="entry name" value="Valyl/Leucyl/Isoleucyl-tRNA synthetase, editing domain"/>
    <property type="match status" value="1"/>
</dbReference>
<evidence type="ECO:0000256" key="9">
    <source>
        <dbReference type="HAMAP-Rule" id="MF_02004"/>
    </source>
</evidence>
<comment type="catalytic activity">
    <reaction evidence="8 9">
        <text>tRNA(Val) + L-valine + ATP = L-valyl-tRNA(Val) + AMP + diphosphate</text>
        <dbReference type="Rhea" id="RHEA:10704"/>
        <dbReference type="Rhea" id="RHEA-COMP:9672"/>
        <dbReference type="Rhea" id="RHEA-COMP:9708"/>
        <dbReference type="ChEBI" id="CHEBI:30616"/>
        <dbReference type="ChEBI" id="CHEBI:33019"/>
        <dbReference type="ChEBI" id="CHEBI:57762"/>
        <dbReference type="ChEBI" id="CHEBI:78442"/>
        <dbReference type="ChEBI" id="CHEBI:78537"/>
        <dbReference type="ChEBI" id="CHEBI:456215"/>
        <dbReference type="EC" id="6.1.1.9"/>
    </reaction>
</comment>
<dbReference type="Gene3D" id="1.10.287.380">
    <property type="entry name" value="Valyl-tRNA synthetase, C-terminal domain"/>
    <property type="match status" value="1"/>
</dbReference>
<evidence type="ECO:0000256" key="10">
    <source>
        <dbReference type="SAM" id="MobiDB-lite"/>
    </source>
</evidence>
<keyword evidence="6 9" id="KW-0175">Coiled coil</keyword>
<dbReference type="Pfam" id="PF08264">
    <property type="entry name" value="Anticodon_1"/>
    <property type="match status" value="2"/>
</dbReference>
<dbReference type="InterPro" id="IPR002303">
    <property type="entry name" value="Valyl-tRNA_ligase"/>
</dbReference>
<evidence type="ECO:0000313" key="14">
    <source>
        <dbReference type="EMBL" id="WPD18963.1"/>
    </source>
</evidence>
<dbReference type="InterPro" id="IPR009080">
    <property type="entry name" value="tRNAsynth_Ia_anticodon-bd"/>
</dbReference>
<evidence type="ECO:0000256" key="3">
    <source>
        <dbReference type="ARBA" id="ARBA00022741"/>
    </source>
</evidence>
<comment type="subunit">
    <text evidence="9">Monomer.</text>
</comment>
<comment type="subcellular location">
    <subcellularLocation>
        <location evidence="9">Cytoplasm</location>
    </subcellularLocation>
</comment>
<sequence length="1009" mass="111777">MRTRADRGPEAASGGTGGSAGTGGESRAGSEAAATAETVASRPAEGAAGGARKAAAAGGASAATPQATAVLPPRYRPQDFEEAMYRLWLDHRAFHADRDAPGPVFSMVIPPPNVTGNLHIGHALNNTLQDILARWHRMQGDVTLWVPGTDHAGIATQHVVEVRLAKEEGLRRQDLGRERFLERVWAWKNQYEANILGQLRRLGASVDWDRLRFTMDEGCSRAVREVFVRLYEKGLIYRGDYIVNWCPVCHTALADIEVEHEEREGRLYHLRYPLVDGDGAIQVATTRPETMLGDTAVAVHPDDDRYRHLVGRRVRLPLVGREIPIIADESVDPEFGTGAVKVTPAHDPDDFAMGRRHGLERVQVIGFDGRMTEAAGSRYAGLDRQEARRRVVADLEQGGYLVKVEPHHHSVGVCYRCGTVIEPLVSRQWFIRMKPLAEPAMEAVRTGRTRIVPERFTRVYLHWLENVRDWCISRQIWWGHRIPAWYCQRCGETVVAREDPERCPRCGGAELHQDEDVLDTWFSSALWPFSTLGWPDEDSPDLRRFYPTSVLVTGYDILFFWVARMMVMGLEFMGDVPFRTVLLHGLVRDAKGQKMSKSRGNVVDPLEVIDRYGADALRFTLVTGLAPGNDARFAWERVEASRNFANKLWNAARFVLMNLADFDPAQGEPARDNAADRWILARLDAVTAEVQRLLEAFELGEAARALYDFIWDEFCDWYIELVKPRLADTAGGGHRAAPGTEQPAAPAAGAAAATGGAAAAVPPAAAADRAGVPAGFATGSAAGAPAASRYAAQYTLWQVLEQTLRLLHPFMPFISEAIWQRLPRPQGAPATLALAPWPRPRGRAADGEEEAVIARFQRVIDAIHGLRSIRAEFRVPPGRKAHVLIYADEPAQAEAFAEQAEAIRRLAGVDRLEIHTGRGPRPAQAAAYVGPGVVAYMPLAGLIDLEAERRRLRREREQVEAGLARVRAKLSNEGFLRHAPAEVVEQERQRERELAARLELLGQRLAELG</sequence>
<keyword evidence="7 9" id="KW-0030">Aminoacyl-tRNA synthetase</keyword>
<keyword evidence="5 9" id="KW-0648">Protein biosynthesis</keyword>
<dbReference type="InterPro" id="IPR002300">
    <property type="entry name" value="aa-tRNA-synth_Ia"/>
</dbReference>
<feature type="domain" description="Valyl-tRNA synthetase tRNA-binding arm" evidence="13">
    <location>
        <begin position="944"/>
        <end position="1009"/>
    </location>
</feature>
<accession>A0ABZ0QRF5</accession>
<feature type="compositionally biased region" description="Gly residues" evidence="10">
    <location>
        <begin position="14"/>
        <end position="26"/>
    </location>
</feature>
<evidence type="ECO:0000259" key="11">
    <source>
        <dbReference type="Pfam" id="PF00133"/>
    </source>
</evidence>
<comment type="similarity">
    <text evidence="9">Belongs to the class-I aminoacyl-tRNA synthetase family. ValS type 1 subfamily.</text>
</comment>
<feature type="domain" description="Methionyl/Valyl/Leucyl/Isoleucyl-tRNA synthetase anticodon-binding" evidence="12">
    <location>
        <begin position="676"/>
        <end position="729"/>
    </location>
</feature>
<feature type="short sequence motif" description="'HIGH' region" evidence="9">
    <location>
        <begin position="112"/>
        <end position="122"/>
    </location>
</feature>
<evidence type="ECO:0000259" key="13">
    <source>
        <dbReference type="Pfam" id="PF10458"/>
    </source>
</evidence>
<protein>
    <recommendedName>
        <fullName evidence="9">Valine--tRNA ligase</fullName>
        <ecNumber evidence="9">6.1.1.9</ecNumber>
    </recommendedName>
    <alternativeName>
        <fullName evidence="9">Valyl-tRNA synthetase</fullName>
        <shortName evidence="9">ValRS</shortName>
    </alternativeName>
</protein>
<feature type="short sequence motif" description="'KMSKS' region" evidence="9">
    <location>
        <begin position="594"/>
        <end position="598"/>
    </location>
</feature>
<evidence type="ECO:0000256" key="8">
    <source>
        <dbReference type="ARBA" id="ARBA00047552"/>
    </source>
</evidence>
<proteinExistence type="inferred from homology"/>
<evidence type="ECO:0000313" key="15">
    <source>
        <dbReference type="Proteomes" id="UP001304683"/>
    </source>
</evidence>
<evidence type="ECO:0000256" key="2">
    <source>
        <dbReference type="ARBA" id="ARBA00022598"/>
    </source>
</evidence>
<keyword evidence="4 9" id="KW-0067">ATP-binding</keyword>
<dbReference type="InterPro" id="IPR013155">
    <property type="entry name" value="M/V/L/I-tRNA-synth_anticd-bd"/>
</dbReference>
<dbReference type="EC" id="6.1.1.9" evidence="9"/>
<feature type="domain" description="Methionyl/Valyl/Leucyl/Isoleucyl-tRNA synthetase anticodon-binding" evidence="12">
    <location>
        <begin position="787"/>
        <end position="884"/>
    </location>
</feature>
<keyword evidence="3 9" id="KW-0547">Nucleotide-binding</keyword>
<dbReference type="Pfam" id="PF10458">
    <property type="entry name" value="Val_tRNA-synt_C"/>
    <property type="match status" value="1"/>
</dbReference>
<dbReference type="Gene3D" id="3.40.50.620">
    <property type="entry name" value="HUPs"/>
    <property type="match status" value="2"/>
</dbReference>
<feature type="region of interest" description="Disordered" evidence="10">
    <location>
        <begin position="1"/>
        <end position="52"/>
    </location>
</feature>
<keyword evidence="1 9" id="KW-0963">Cytoplasm</keyword>
<feature type="binding site" evidence="9">
    <location>
        <position position="597"/>
    </location>
    <ligand>
        <name>ATP</name>
        <dbReference type="ChEBI" id="CHEBI:30616"/>
    </ligand>
</feature>
<dbReference type="PROSITE" id="PS00178">
    <property type="entry name" value="AA_TRNA_LIGASE_I"/>
    <property type="match status" value="1"/>
</dbReference>
<dbReference type="EMBL" id="CP132508">
    <property type="protein sequence ID" value="WPD18963.1"/>
    <property type="molecule type" value="Genomic_DNA"/>
</dbReference>
<feature type="compositionally biased region" description="Low complexity" evidence="10">
    <location>
        <begin position="27"/>
        <end position="52"/>
    </location>
</feature>
<dbReference type="NCBIfam" id="NF004349">
    <property type="entry name" value="PRK05729.1"/>
    <property type="match status" value="1"/>
</dbReference>
<evidence type="ECO:0000256" key="5">
    <source>
        <dbReference type="ARBA" id="ARBA00022917"/>
    </source>
</evidence>
<feature type="coiled-coil region" evidence="9">
    <location>
        <begin position="942"/>
        <end position="1004"/>
    </location>
</feature>
<dbReference type="InterPro" id="IPR014729">
    <property type="entry name" value="Rossmann-like_a/b/a_fold"/>
</dbReference>
<dbReference type="NCBIfam" id="TIGR00422">
    <property type="entry name" value="valS"/>
    <property type="match status" value="1"/>
</dbReference>
<evidence type="ECO:0000256" key="7">
    <source>
        <dbReference type="ARBA" id="ARBA00023146"/>
    </source>
</evidence>
<dbReference type="SUPFAM" id="SSF46589">
    <property type="entry name" value="tRNA-binding arm"/>
    <property type="match status" value="1"/>
</dbReference>
<dbReference type="Gene3D" id="1.10.730.10">
    <property type="entry name" value="Isoleucyl-tRNA Synthetase, Domain 1"/>
    <property type="match status" value="2"/>
</dbReference>
<dbReference type="RefSeq" id="WP_256369295.1">
    <property type="nucleotide sequence ID" value="NZ_CP132508.1"/>
</dbReference>
<reference evidence="14 15" key="1">
    <citation type="submission" date="2023-08" db="EMBL/GenBank/DDBJ databases">
        <title>Genome sequence of Thermaerobacter compostii strain Ins1, a spore-forming filamentous bacterium isolated from a deep geothermal reservoir.</title>
        <authorList>
            <person name="Bregnard D."/>
            <person name="Gonzalez D."/>
            <person name="Junier P."/>
        </authorList>
    </citation>
    <scope>NUCLEOTIDE SEQUENCE [LARGE SCALE GENOMIC DNA]</scope>
    <source>
        <strain evidence="14 15">Ins1</strain>
    </source>
</reference>
<dbReference type="InterPro" id="IPR010978">
    <property type="entry name" value="tRNA-bd_arm"/>
</dbReference>
<dbReference type="Proteomes" id="UP001304683">
    <property type="component" value="Chromosome"/>
</dbReference>
<dbReference type="SUPFAM" id="SSF52374">
    <property type="entry name" value="Nucleotidylyl transferase"/>
    <property type="match status" value="1"/>
</dbReference>
<organism evidence="14 15">
    <name type="scientific">Thermaerobacter composti</name>
    <dbReference type="NCBI Taxonomy" id="554949"/>
    <lineage>
        <taxon>Bacteria</taxon>
        <taxon>Bacillati</taxon>
        <taxon>Bacillota</taxon>
        <taxon>Clostridia</taxon>
        <taxon>Eubacteriales</taxon>
        <taxon>Clostridiales Family XVII. Incertae Sedis</taxon>
        <taxon>Thermaerobacter</taxon>
    </lineage>
</organism>
<dbReference type="SUPFAM" id="SSF50677">
    <property type="entry name" value="ValRS/IleRS/LeuRS editing domain"/>
    <property type="match status" value="1"/>
</dbReference>
<dbReference type="PANTHER" id="PTHR11946">
    <property type="entry name" value="VALYL-TRNA SYNTHETASES"/>
    <property type="match status" value="1"/>
</dbReference>
<dbReference type="PRINTS" id="PR00986">
    <property type="entry name" value="TRNASYNTHVAL"/>
</dbReference>
<dbReference type="PANTHER" id="PTHR11946:SF93">
    <property type="entry name" value="VALINE--TRNA LIGASE, CHLOROPLASTIC_MITOCHONDRIAL 2"/>
    <property type="match status" value="1"/>
</dbReference>
<evidence type="ECO:0000256" key="4">
    <source>
        <dbReference type="ARBA" id="ARBA00022840"/>
    </source>
</evidence>
<dbReference type="CDD" id="cd00817">
    <property type="entry name" value="ValRS_core"/>
    <property type="match status" value="1"/>
</dbReference>
<comment type="domain">
    <text evidence="9">The C-terminal coiled-coil domain is crucial for aminoacylation activity.</text>
</comment>
<comment type="domain">
    <text evidence="9">ValRS has two distinct active sites: one for aminoacylation and one for editing. The misactivated threonine is translocated from the active site to the editing site.</text>
</comment>
<dbReference type="InterPro" id="IPR009008">
    <property type="entry name" value="Val/Leu/Ile-tRNA-synth_edit"/>
</dbReference>
<dbReference type="InterPro" id="IPR001412">
    <property type="entry name" value="aa-tRNA-synth_I_CS"/>
</dbReference>
<dbReference type="CDD" id="cd07962">
    <property type="entry name" value="Anticodon_Ia_Val"/>
    <property type="match status" value="1"/>
</dbReference>
<feature type="domain" description="Aminoacyl-tRNA synthetase class Ia" evidence="11">
    <location>
        <begin position="84"/>
        <end position="624"/>
    </location>
</feature>
<dbReference type="InterPro" id="IPR033705">
    <property type="entry name" value="Anticodon_Ia_Val"/>
</dbReference>